<keyword evidence="8" id="KW-1185">Reference proteome</keyword>
<keyword evidence="3" id="KW-0479">Metal-binding</keyword>
<reference evidence="8" key="1">
    <citation type="submission" date="2018-02" db="EMBL/GenBank/DDBJ databases">
        <authorList>
            <person name="Clavel T."/>
            <person name="Strowig T."/>
        </authorList>
    </citation>
    <scope>NUCLEOTIDE SEQUENCE [LARGE SCALE GENOMIC DNA]</scope>
    <source>
        <strain evidence="8">DSM 103720</strain>
    </source>
</reference>
<dbReference type="GeneID" id="82526759"/>
<evidence type="ECO:0000256" key="5">
    <source>
        <dbReference type="ARBA" id="ARBA00023014"/>
    </source>
</evidence>
<dbReference type="GO" id="GO:0051536">
    <property type="term" value="F:iron-sulfur cluster binding"/>
    <property type="evidence" value="ECO:0007669"/>
    <property type="project" value="UniProtKB-KW"/>
</dbReference>
<dbReference type="InterPro" id="IPR023404">
    <property type="entry name" value="rSAM_horseshoe"/>
</dbReference>
<evidence type="ECO:0000256" key="1">
    <source>
        <dbReference type="ARBA" id="ARBA00001966"/>
    </source>
</evidence>
<dbReference type="SMART" id="SM00729">
    <property type="entry name" value="Elp3"/>
    <property type="match status" value="1"/>
</dbReference>
<gene>
    <name evidence="7" type="ORF">C5O23_10455</name>
</gene>
<evidence type="ECO:0000313" key="8">
    <source>
        <dbReference type="Proteomes" id="UP000244905"/>
    </source>
</evidence>
<dbReference type="RefSeq" id="WP_107032890.1">
    <property type="nucleotide sequence ID" value="NZ_CAOVVU010000054.1"/>
</dbReference>
<dbReference type="Proteomes" id="UP000244905">
    <property type="component" value="Unassembled WGS sequence"/>
</dbReference>
<keyword evidence="5" id="KW-0411">Iron-sulfur</keyword>
<dbReference type="AlphaFoldDB" id="A0A2V1IN57"/>
<dbReference type="InterPro" id="IPR051198">
    <property type="entry name" value="BchE-like"/>
</dbReference>
<dbReference type="GO" id="GO:0046872">
    <property type="term" value="F:metal ion binding"/>
    <property type="evidence" value="ECO:0007669"/>
    <property type="project" value="UniProtKB-KW"/>
</dbReference>
<dbReference type="CDD" id="cd01335">
    <property type="entry name" value="Radical_SAM"/>
    <property type="match status" value="1"/>
</dbReference>
<comment type="caution">
    <text evidence="7">The sequence shown here is derived from an EMBL/GenBank/DDBJ whole genome shotgun (WGS) entry which is preliminary data.</text>
</comment>
<dbReference type="SFLD" id="SFLDG01095">
    <property type="entry name" value="Uncharacterised_Radical_SAM_Su"/>
    <property type="match status" value="1"/>
</dbReference>
<accession>A0A2V1IN57</accession>
<evidence type="ECO:0000256" key="4">
    <source>
        <dbReference type="ARBA" id="ARBA00023004"/>
    </source>
</evidence>
<keyword evidence="4" id="KW-0408">Iron</keyword>
<dbReference type="SFLD" id="SFLDG01082">
    <property type="entry name" value="B12-binding_domain_containing"/>
    <property type="match status" value="1"/>
</dbReference>
<feature type="domain" description="Radical SAM core" evidence="6">
    <location>
        <begin position="16"/>
        <end position="246"/>
    </location>
</feature>
<sequence>MMYPQLHFTGQVWRPPYEANSQLLQITSGCTWHKCKFCSLYHGTPFRMSPLSEVEEDLKVIRQWQPRARRVYLTGANPFALSYNKLMDVALLLRKYLTHMVSFGMFARVTDIKSKSVEELKNLRHMKLDSINIGIETAHDETLDRMNKGYHASDILEQLSKLDEAGIRYNVFYLNGLGGRGKGEESAVATAHVLNQLHPCIINIVSLTIFPESQLFNEVLDGTYEEEPEIERLMEMRTLIDRLSIKVNLLGHHISNTVPITGALPNDKVTLLREFDNAIAKFPEEELKTYRHRIWHL</sequence>
<comment type="cofactor">
    <cofactor evidence="1">
        <name>[4Fe-4S] cluster</name>
        <dbReference type="ChEBI" id="CHEBI:49883"/>
    </cofactor>
</comment>
<dbReference type="EMBL" id="PUEC01000024">
    <property type="protein sequence ID" value="PWB01208.1"/>
    <property type="molecule type" value="Genomic_DNA"/>
</dbReference>
<dbReference type="InterPro" id="IPR007197">
    <property type="entry name" value="rSAM"/>
</dbReference>
<evidence type="ECO:0000256" key="2">
    <source>
        <dbReference type="ARBA" id="ARBA00022691"/>
    </source>
</evidence>
<evidence type="ECO:0000313" key="7">
    <source>
        <dbReference type="EMBL" id="PWB01208.1"/>
    </source>
</evidence>
<evidence type="ECO:0000256" key="3">
    <source>
        <dbReference type="ARBA" id="ARBA00022723"/>
    </source>
</evidence>
<protein>
    <submittedName>
        <fullName evidence="7">Radical SAM protein</fullName>
    </submittedName>
</protein>
<proteinExistence type="predicted"/>
<keyword evidence="2" id="KW-0949">S-adenosyl-L-methionine</keyword>
<dbReference type="InterPro" id="IPR006638">
    <property type="entry name" value="Elp3/MiaA/NifB-like_rSAM"/>
</dbReference>
<dbReference type="Pfam" id="PF04055">
    <property type="entry name" value="Radical_SAM"/>
    <property type="match status" value="1"/>
</dbReference>
<dbReference type="Gene3D" id="3.80.30.20">
    <property type="entry name" value="tm_1862 like domain"/>
    <property type="match status" value="1"/>
</dbReference>
<evidence type="ECO:0000259" key="6">
    <source>
        <dbReference type="PROSITE" id="PS51918"/>
    </source>
</evidence>
<organism evidence="7 8">
    <name type="scientific">Duncaniella muris</name>
    <dbReference type="NCBI Taxonomy" id="2094150"/>
    <lineage>
        <taxon>Bacteria</taxon>
        <taxon>Pseudomonadati</taxon>
        <taxon>Bacteroidota</taxon>
        <taxon>Bacteroidia</taxon>
        <taxon>Bacteroidales</taxon>
        <taxon>Muribaculaceae</taxon>
        <taxon>Duncaniella</taxon>
    </lineage>
</organism>
<dbReference type="SFLD" id="SFLDS00029">
    <property type="entry name" value="Radical_SAM"/>
    <property type="match status" value="1"/>
</dbReference>
<dbReference type="PANTHER" id="PTHR43409:SF4">
    <property type="entry name" value="RADICAL SAM SUPERFAMILY PROTEIN"/>
    <property type="match status" value="1"/>
</dbReference>
<dbReference type="GO" id="GO:0003824">
    <property type="term" value="F:catalytic activity"/>
    <property type="evidence" value="ECO:0007669"/>
    <property type="project" value="InterPro"/>
</dbReference>
<dbReference type="InterPro" id="IPR058240">
    <property type="entry name" value="rSAM_sf"/>
</dbReference>
<name>A0A2V1IN57_9BACT</name>
<dbReference type="PROSITE" id="PS51918">
    <property type="entry name" value="RADICAL_SAM"/>
    <property type="match status" value="1"/>
</dbReference>
<dbReference type="SUPFAM" id="SSF102114">
    <property type="entry name" value="Radical SAM enzymes"/>
    <property type="match status" value="1"/>
</dbReference>
<dbReference type="PANTHER" id="PTHR43409">
    <property type="entry name" value="ANAEROBIC MAGNESIUM-PROTOPORPHYRIN IX MONOMETHYL ESTER CYCLASE-RELATED"/>
    <property type="match status" value="1"/>
</dbReference>